<comment type="similarity">
    <text evidence="2">Belongs to the aminoglycoside phosphotransferase family.</text>
</comment>
<evidence type="ECO:0000256" key="14">
    <source>
        <dbReference type="ARBA" id="ARBA00049067"/>
    </source>
</evidence>
<dbReference type="EC" id="2.7.1.175" evidence="4"/>
<evidence type="ECO:0000256" key="7">
    <source>
        <dbReference type="ARBA" id="ARBA00022679"/>
    </source>
</evidence>
<dbReference type="SUPFAM" id="SSF56112">
    <property type="entry name" value="Protein kinase-like (PK-like)"/>
    <property type="match status" value="1"/>
</dbReference>
<dbReference type="AlphaFoldDB" id="A0A8H9KPP3"/>
<organism evidence="16 17">
    <name type="scientific">Knoellia flava</name>
    <dbReference type="NCBI Taxonomy" id="913969"/>
    <lineage>
        <taxon>Bacteria</taxon>
        <taxon>Bacillati</taxon>
        <taxon>Actinomycetota</taxon>
        <taxon>Actinomycetes</taxon>
        <taxon>Micrococcales</taxon>
        <taxon>Intrasporangiaceae</taxon>
        <taxon>Knoellia</taxon>
    </lineage>
</organism>
<keyword evidence="8" id="KW-0547">Nucleotide-binding</keyword>
<evidence type="ECO:0000256" key="5">
    <source>
        <dbReference type="ARBA" id="ARBA00013882"/>
    </source>
</evidence>
<name>A0A8H9KPP3_9MICO</name>
<dbReference type="GO" id="GO:0005524">
    <property type="term" value="F:ATP binding"/>
    <property type="evidence" value="ECO:0007669"/>
    <property type="project" value="UniProtKB-KW"/>
</dbReference>
<evidence type="ECO:0000256" key="9">
    <source>
        <dbReference type="ARBA" id="ARBA00022777"/>
    </source>
</evidence>
<evidence type="ECO:0000313" key="17">
    <source>
        <dbReference type="Proteomes" id="UP000628079"/>
    </source>
</evidence>
<keyword evidence="9" id="KW-0418">Kinase</keyword>
<dbReference type="UniPathway" id="UPA00164"/>
<reference evidence="16" key="2">
    <citation type="submission" date="2020-09" db="EMBL/GenBank/DDBJ databases">
        <authorList>
            <person name="Sun Q."/>
            <person name="Zhou Y."/>
        </authorList>
    </citation>
    <scope>NUCLEOTIDE SEQUENCE</scope>
    <source>
        <strain evidence="16">CGMCC 1.10749</strain>
    </source>
</reference>
<evidence type="ECO:0000259" key="15">
    <source>
        <dbReference type="Pfam" id="PF18085"/>
    </source>
</evidence>
<dbReference type="InterPro" id="IPR011009">
    <property type="entry name" value="Kinase-like_dom_sf"/>
</dbReference>
<keyword evidence="7" id="KW-0808">Transferase</keyword>
<gene>
    <name evidence="16" type="ORF">GCM10011314_08740</name>
</gene>
<evidence type="ECO:0000256" key="8">
    <source>
        <dbReference type="ARBA" id="ARBA00022741"/>
    </source>
</evidence>
<proteinExistence type="inferred from homology"/>
<comment type="subunit">
    <text evidence="3">Monomer.</text>
</comment>
<evidence type="ECO:0000256" key="11">
    <source>
        <dbReference type="ARBA" id="ARBA00023056"/>
    </source>
</evidence>
<comment type="catalytic activity">
    <reaction evidence="14">
        <text>D-maltose + ATP = alpha-maltose 1-phosphate + ADP + H(+)</text>
        <dbReference type="Rhea" id="RHEA:31915"/>
        <dbReference type="ChEBI" id="CHEBI:15378"/>
        <dbReference type="ChEBI" id="CHEBI:17306"/>
        <dbReference type="ChEBI" id="CHEBI:30616"/>
        <dbReference type="ChEBI" id="CHEBI:63576"/>
        <dbReference type="ChEBI" id="CHEBI:456216"/>
        <dbReference type="EC" id="2.7.1.175"/>
    </reaction>
</comment>
<dbReference type="Gene3D" id="3.90.1200.10">
    <property type="match status" value="1"/>
</dbReference>
<dbReference type="EMBL" id="BMEA01000001">
    <property type="protein sequence ID" value="GGB71616.1"/>
    <property type="molecule type" value="Genomic_DNA"/>
</dbReference>
<evidence type="ECO:0000256" key="4">
    <source>
        <dbReference type="ARBA" id="ARBA00011962"/>
    </source>
</evidence>
<sequence>MAELHKGATLTPTKVELVQAWMGSQRWYAGKGTSPDVRRLTSWRLGDPAGEVGVEVLVVADASGPRPVVYQVPLTYRGAPLEGAEHALVGTMEHSVLGPRWVYDAPHDPVYAGQLLELVQGRVHAESTAASDAFDDTVVATPGAAWSRDVRVVGSRVLSGEQSNTSVILDCEDSSGASVPVIVKVFRMLSAGENPDVVLQSALREAGCARVPAVVGSVAGQWPEPDGSGEPSAEGERTAYGHFAFAQEFLPGVEDAWRVAAAAVRSGEDFSGPARALGEATAEVHATLAEALGTTPTDQKVVREILGGMRLRYATAAAEVGALHHLEDAVGSVLDAAENASWPALQRIHGDYHLGQVLHTPDGGWVLLDFEGEPLRPLSERVQPDQWIRDIAGMLRSFDYAGGAVEHETGGSAREWVTTAQQAFLDGYAATAGEDPRDRAALLAAFELDKAMYEVVYEVRNRPAWVDIPLAAIERLASGFQQHAAAPQSHSQEDTP</sequence>
<evidence type="ECO:0000256" key="3">
    <source>
        <dbReference type="ARBA" id="ARBA00011245"/>
    </source>
</evidence>
<dbReference type="GO" id="GO:0016301">
    <property type="term" value="F:kinase activity"/>
    <property type="evidence" value="ECO:0007669"/>
    <property type="project" value="UniProtKB-KW"/>
</dbReference>
<evidence type="ECO:0000256" key="2">
    <source>
        <dbReference type="ARBA" id="ARBA00006219"/>
    </source>
</evidence>
<dbReference type="GO" id="GO:0005978">
    <property type="term" value="P:glycogen biosynthetic process"/>
    <property type="evidence" value="ECO:0007669"/>
    <property type="project" value="UniProtKB-UniPathway"/>
</dbReference>
<dbReference type="InterPro" id="IPR040999">
    <property type="entry name" value="Mak_N_cap"/>
</dbReference>
<keyword evidence="12" id="KW-0119">Carbohydrate metabolism</keyword>
<reference evidence="16" key="1">
    <citation type="journal article" date="2014" name="Int. J. Syst. Evol. Microbiol.">
        <title>Complete genome sequence of Corynebacterium casei LMG S-19264T (=DSM 44701T), isolated from a smear-ripened cheese.</title>
        <authorList>
            <consortium name="US DOE Joint Genome Institute (JGI-PGF)"/>
            <person name="Walter F."/>
            <person name="Albersmeier A."/>
            <person name="Kalinowski J."/>
            <person name="Ruckert C."/>
        </authorList>
    </citation>
    <scope>NUCLEOTIDE SEQUENCE</scope>
    <source>
        <strain evidence="16">CGMCC 1.10749</strain>
    </source>
</reference>
<evidence type="ECO:0000256" key="13">
    <source>
        <dbReference type="ARBA" id="ARBA00031251"/>
    </source>
</evidence>
<evidence type="ECO:0000256" key="1">
    <source>
        <dbReference type="ARBA" id="ARBA00004964"/>
    </source>
</evidence>
<feature type="domain" description="Maltokinase N-terminal cap" evidence="15">
    <location>
        <begin position="21"/>
        <end position="108"/>
    </location>
</feature>
<evidence type="ECO:0000256" key="10">
    <source>
        <dbReference type="ARBA" id="ARBA00022840"/>
    </source>
</evidence>
<comment type="caution">
    <text evidence="16">The sequence shown here is derived from an EMBL/GenBank/DDBJ whole genome shotgun (WGS) entry which is preliminary data.</text>
</comment>
<keyword evidence="10" id="KW-0067">ATP-binding</keyword>
<dbReference type="Pfam" id="PF18085">
    <property type="entry name" value="Mak_N_cap"/>
    <property type="match status" value="1"/>
</dbReference>
<keyword evidence="6" id="KW-0321">Glycogen metabolism</keyword>
<evidence type="ECO:0000313" key="16">
    <source>
        <dbReference type="EMBL" id="GGB71616.1"/>
    </source>
</evidence>
<comment type="pathway">
    <text evidence="1">Glycan biosynthesis; glycogen biosynthesis.</text>
</comment>
<evidence type="ECO:0000256" key="6">
    <source>
        <dbReference type="ARBA" id="ARBA00022600"/>
    </source>
</evidence>
<keyword evidence="11" id="KW-0320">Glycogen biosynthesis</keyword>
<protein>
    <recommendedName>
        <fullName evidence="5">Maltokinase</fullName>
        <ecNumber evidence="4">2.7.1.175</ecNumber>
    </recommendedName>
    <alternativeName>
        <fullName evidence="13">Maltose-1-phosphate synthase</fullName>
    </alternativeName>
</protein>
<dbReference type="RefSeq" id="WP_052117462.1">
    <property type="nucleotide sequence ID" value="NZ_BMEA01000001.1"/>
</dbReference>
<evidence type="ECO:0000256" key="12">
    <source>
        <dbReference type="ARBA" id="ARBA00023277"/>
    </source>
</evidence>
<accession>A0A8H9KPP3</accession>
<dbReference type="Proteomes" id="UP000628079">
    <property type="component" value="Unassembled WGS sequence"/>
</dbReference>